<evidence type="ECO:0000256" key="11">
    <source>
        <dbReference type="RuleBase" id="RU000492"/>
    </source>
</evidence>
<comment type="similarity">
    <text evidence="7 11">Belongs to the DEAD box helicase family.</text>
</comment>
<feature type="domain" description="DEAD-box RNA helicase Q" evidence="15">
    <location>
        <begin position="1"/>
        <end position="29"/>
    </location>
</feature>
<feature type="compositionally biased region" description="Low complexity" evidence="12">
    <location>
        <begin position="451"/>
        <end position="460"/>
    </location>
</feature>
<proteinExistence type="inferred from homology"/>
<evidence type="ECO:0000256" key="2">
    <source>
        <dbReference type="ARBA" id="ARBA00022490"/>
    </source>
</evidence>
<dbReference type="SMART" id="SM00490">
    <property type="entry name" value="HELICc"/>
    <property type="match status" value="1"/>
</dbReference>
<dbReference type="InterPro" id="IPR000629">
    <property type="entry name" value="RNA-helicase_DEAD-box_CS"/>
</dbReference>
<dbReference type="Pfam" id="PF00271">
    <property type="entry name" value="Helicase_C"/>
    <property type="match status" value="1"/>
</dbReference>
<evidence type="ECO:0000256" key="6">
    <source>
        <dbReference type="ARBA" id="ARBA00022840"/>
    </source>
</evidence>
<dbReference type="PANTHER" id="PTHR47959:SF1">
    <property type="entry name" value="ATP-DEPENDENT RNA HELICASE DBPA"/>
    <property type="match status" value="1"/>
</dbReference>
<dbReference type="EC" id="3.6.4.13" evidence="1"/>
<comment type="caution">
    <text evidence="16">The sequence shown here is derived from an EMBL/GenBank/DDBJ whole genome shotgun (WGS) entry which is preliminary data.</text>
</comment>
<evidence type="ECO:0000256" key="7">
    <source>
        <dbReference type="ARBA" id="ARBA00038437"/>
    </source>
</evidence>
<keyword evidence="4 11" id="KW-0378">Hydrolase</keyword>
<dbReference type="CDD" id="cd00268">
    <property type="entry name" value="DEADc"/>
    <property type="match status" value="1"/>
</dbReference>
<dbReference type="AlphaFoldDB" id="A0A3N4GEU9"/>
<dbReference type="GO" id="GO:0005524">
    <property type="term" value="F:ATP binding"/>
    <property type="evidence" value="ECO:0007669"/>
    <property type="project" value="UniProtKB-KW"/>
</dbReference>
<dbReference type="PROSITE" id="PS51192">
    <property type="entry name" value="HELICASE_ATP_BIND_1"/>
    <property type="match status" value="1"/>
</dbReference>
<reference evidence="16 17" key="1">
    <citation type="submission" date="2018-11" db="EMBL/GenBank/DDBJ databases">
        <title>Aerococcus sp. SJQ22, whole genome shotgun sequence.</title>
        <authorList>
            <person name="Sun L."/>
            <person name="Gao X."/>
            <person name="Chen W."/>
            <person name="Huang K."/>
        </authorList>
    </citation>
    <scope>NUCLEOTIDE SEQUENCE [LARGE SCALE GENOMIC DNA]</scope>
    <source>
        <strain evidence="16 17">SJQ22</strain>
    </source>
</reference>
<dbReference type="InterPro" id="IPR014001">
    <property type="entry name" value="Helicase_ATP-bd"/>
</dbReference>
<dbReference type="SUPFAM" id="SSF52540">
    <property type="entry name" value="P-loop containing nucleoside triphosphate hydrolases"/>
    <property type="match status" value="1"/>
</dbReference>
<dbReference type="InterPro" id="IPR014014">
    <property type="entry name" value="RNA_helicase_DEAD_Q_motif"/>
</dbReference>
<dbReference type="InterPro" id="IPR027417">
    <property type="entry name" value="P-loop_NTPase"/>
</dbReference>
<keyword evidence="2" id="KW-0963">Cytoplasm</keyword>
<evidence type="ECO:0000256" key="10">
    <source>
        <dbReference type="PROSITE-ProRule" id="PRU00552"/>
    </source>
</evidence>
<keyword evidence="5 11" id="KW-0347">Helicase</keyword>
<dbReference type="RefSeq" id="WP_123780178.1">
    <property type="nucleotide sequence ID" value="NZ_RKMG01000016.1"/>
</dbReference>
<dbReference type="InterPro" id="IPR044742">
    <property type="entry name" value="DEAD/DEAH_RhlB"/>
</dbReference>
<evidence type="ECO:0000256" key="1">
    <source>
        <dbReference type="ARBA" id="ARBA00012552"/>
    </source>
</evidence>
<comment type="catalytic activity">
    <reaction evidence="8">
        <text>ATP + H2O = ADP + phosphate + H(+)</text>
        <dbReference type="Rhea" id="RHEA:13065"/>
        <dbReference type="ChEBI" id="CHEBI:15377"/>
        <dbReference type="ChEBI" id="CHEBI:15378"/>
        <dbReference type="ChEBI" id="CHEBI:30616"/>
        <dbReference type="ChEBI" id="CHEBI:43474"/>
        <dbReference type="ChEBI" id="CHEBI:456216"/>
        <dbReference type="EC" id="3.6.4.13"/>
    </reaction>
</comment>
<gene>
    <name evidence="16" type="ORF">EF384_05830</name>
</gene>
<dbReference type="Proteomes" id="UP000273977">
    <property type="component" value="Unassembled WGS sequence"/>
</dbReference>
<dbReference type="GO" id="GO:0016787">
    <property type="term" value="F:hydrolase activity"/>
    <property type="evidence" value="ECO:0007669"/>
    <property type="project" value="UniProtKB-KW"/>
</dbReference>
<dbReference type="OrthoDB" id="9805696at2"/>
<dbReference type="EMBL" id="RKMG01000016">
    <property type="protein sequence ID" value="RPA60418.1"/>
    <property type="molecule type" value="Genomic_DNA"/>
</dbReference>
<dbReference type="PANTHER" id="PTHR47959">
    <property type="entry name" value="ATP-DEPENDENT RNA HELICASE RHLE-RELATED"/>
    <property type="match status" value="1"/>
</dbReference>
<dbReference type="PROSITE" id="PS51195">
    <property type="entry name" value="Q_MOTIF"/>
    <property type="match status" value="1"/>
</dbReference>
<feature type="short sequence motif" description="Q motif" evidence="10">
    <location>
        <begin position="1"/>
        <end position="29"/>
    </location>
</feature>
<keyword evidence="6 11" id="KW-0067">ATP-binding</keyword>
<evidence type="ECO:0000256" key="8">
    <source>
        <dbReference type="ARBA" id="ARBA00047984"/>
    </source>
</evidence>
<dbReference type="CDD" id="cd18787">
    <property type="entry name" value="SF2_C_DEAD"/>
    <property type="match status" value="1"/>
</dbReference>
<dbReference type="Pfam" id="PF00270">
    <property type="entry name" value="DEAD"/>
    <property type="match status" value="1"/>
</dbReference>
<dbReference type="SMART" id="SM00487">
    <property type="entry name" value="DEXDc"/>
    <property type="match status" value="1"/>
</dbReference>
<organism evidence="16 17">
    <name type="scientific">Aerococcus agrisoli</name>
    <dbReference type="NCBI Taxonomy" id="2487350"/>
    <lineage>
        <taxon>Bacteria</taxon>
        <taxon>Bacillati</taxon>
        <taxon>Bacillota</taxon>
        <taxon>Bacilli</taxon>
        <taxon>Lactobacillales</taxon>
        <taxon>Aerococcaceae</taxon>
        <taxon>Aerococcus</taxon>
    </lineage>
</organism>
<sequence length="515" mass="57330">MKFNEMNLSKPVLRAVEEMGFEEATPIQAQTIPMALEGQDIFGQAQTGTGKTAAFGLPLLEKIHDKSSVQALIIEPTRELAVQTGEELYRLGKFKGIHTTTVYGGASIGGQIKLLKKNPPVVIGTPGRILDLIKRGILKLNDVETLVLDEADEMLKMGFIEDIESIIRELPTERQTLLFSATVPKEIKRIADHFMKNPVSVQVESKEMTADLIDQYYTRCKDYEKFDLLTQFIDVHNPDLSIVFARTKRRVDEVARGLIERGYSAEGIHGDLSQEKRLGVLRNFKNGKLDILVATDVAARGLDITGVTHVYNFDIPQDPESYVHRIGRTGRAGKEGMSVTFVTGNEMSYLRTIENLTKKPITALRPPTPQEAFRGQLSNVVEQVKELTDVDDTDKYQDAVNYLSEHYTEDQIAIALIRSLVKDPSDVKVEITPERPLPNRGGNGQKRNYNRNRSGNRNGNRSGGDRGDRSGGGDRKGGYKGNNKDKNRNSYDRKKSGGQGGGKPSKPKSAEFKIR</sequence>
<keyword evidence="17" id="KW-1185">Reference proteome</keyword>
<evidence type="ECO:0000256" key="3">
    <source>
        <dbReference type="ARBA" id="ARBA00022741"/>
    </source>
</evidence>
<evidence type="ECO:0000256" key="4">
    <source>
        <dbReference type="ARBA" id="ARBA00022801"/>
    </source>
</evidence>
<dbReference type="FunFam" id="3.40.50.300:FF:000108">
    <property type="entry name" value="ATP-dependent RNA helicase RhlE"/>
    <property type="match status" value="1"/>
</dbReference>
<protein>
    <recommendedName>
        <fullName evidence="9">ATP-dependent RNA helicase CshA</fullName>
        <ecNumber evidence="1">3.6.4.13</ecNumber>
    </recommendedName>
</protein>
<dbReference type="PROSITE" id="PS00039">
    <property type="entry name" value="DEAD_ATP_HELICASE"/>
    <property type="match status" value="1"/>
</dbReference>
<dbReference type="GO" id="GO:0003723">
    <property type="term" value="F:RNA binding"/>
    <property type="evidence" value="ECO:0007669"/>
    <property type="project" value="UniProtKB-ARBA"/>
</dbReference>
<feature type="domain" description="Helicase C-terminal" evidence="14">
    <location>
        <begin position="212"/>
        <end position="388"/>
    </location>
</feature>
<evidence type="ECO:0000256" key="12">
    <source>
        <dbReference type="SAM" id="MobiDB-lite"/>
    </source>
</evidence>
<dbReference type="Gene3D" id="3.40.50.300">
    <property type="entry name" value="P-loop containing nucleotide triphosphate hydrolases"/>
    <property type="match status" value="2"/>
</dbReference>
<dbReference type="InterPro" id="IPR011545">
    <property type="entry name" value="DEAD/DEAH_box_helicase_dom"/>
</dbReference>
<evidence type="ECO:0000313" key="17">
    <source>
        <dbReference type="Proteomes" id="UP000273977"/>
    </source>
</evidence>
<evidence type="ECO:0000259" key="15">
    <source>
        <dbReference type="PROSITE" id="PS51195"/>
    </source>
</evidence>
<feature type="region of interest" description="Disordered" evidence="12">
    <location>
        <begin position="429"/>
        <end position="515"/>
    </location>
</feature>
<dbReference type="GO" id="GO:0003724">
    <property type="term" value="F:RNA helicase activity"/>
    <property type="evidence" value="ECO:0007669"/>
    <property type="project" value="UniProtKB-EC"/>
</dbReference>
<dbReference type="InterPro" id="IPR050079">
    <property type="entry name" value="DEAD_box_RNA_helicase"/>
</dbReference>
<evidence type="ECO:0000256" key="5">
    <source>
        <dbReference type="ARBA" id="ARBA00022806"/>
    </source>
</evidence>
<dbReference type="PROSITE" id="PS51194">
    <property type="entry name" value="HELICASE_CTER"/>
    <property type="match status" value="1"/>
</dbReference>
<feature type="compositionally biased region" description="Basic and acidic residues" evidence="12">
    <location>
        <begin position="463"/>
        <end position="495"/>
    </location>
</feature>
<keyword evidence="3 11" id="KW-0547">Nucleotide-binding</keyword>
<feature type="domain" description="Helicase ATP-binding" evidence="13">
    <location>
        <begin position="32"/>
        <end position="201"/>
    </location>
</feature>
<evidence type="ECO:0000259" key="13">
    <source>
        <dbReference type="PROSITE" id="PS51192"/>
    </source>
</evidence>
<dbReference type="InterPro" id="IPR001650">
    <property type="entry name" value="Helicase_C-like"/>
</dbReference>
<evidence type="ECO:0000313" key="16">
    <source>
        <dbReference type="EMBL" id="RPA60418.1"/>
    </source>
</evidence>
<dbReference type="GO" id="GO:0005829">
    <property type="term" value="C:cytosol"/>
    <property type="evidence" value="ECO:0007669"/>
    <property type="project" value="TreeGrafter"/>
</dbReference>
<accession>A0A3N4GEU9</accession>
<evidence type="ECO:0000259" key="14">
    <source>
        <dbReference type="PROSITE" id="PS51194"/>
    </source>
</evidence>
<name>A0A3N4GEU9_9LACT</name>
<evidence type="ECO:0000256" key="9">
    <source>
        <dbReference type="ARBA" id="ARBA00067932"/>
    </source>
</evidence>